<feature type="transmembrane region" description="Helical" evidence="1">
    <location>
        <begin position="12"/>
        <end position="36"/>
    </location>
</feature>
<sequence>MALLNSRKITSATLIEVVVSLVIIMIVFGIAMTIYVNVLGSSSSERVLDISLLLKELSEETIDTNRLFDERIERDGIRIIKSVEEYNGVKGLVHLHFEVVDGGKLITRDQLLIVKSDEEN</sequence>
<reference evidence="3" key="1">
    <citation type="journal article" date="2019" name="Int. J. Syst. Evol. Microbiol.">
        <title>The Global Catalogue of Microorganisms (GCM) 10K type strain sequencing project: providing services to taxonomists for standard genome sequencing and annotation.</title>
        <authorList>
            <consortium name="The Broad Institute Genomics Platform"/>
            <consortium name="The Broad Institute Genome Sequencing Center for Infectious Disease"/>
            <person name="Wu L."/>
            <person name="Ma J."/>
        </authorList>
    </citation>
    <scope>NUCLEOTIDE SEQUENCE [LARGE SCALE GENOMIC DNA]</scope>
    <source>
        <strain evidence="3">CCUG 58938</strain>
    </source>
</reference>
<dbReference type="Proteomes" id="UP001597112">
    <property type="component" value="Unassembled WGS sequence"/>
</dbReference>
<organism evidence="2 3">
    <name type="scientific">Ohtaekwangia kribbensis</name>
    <dbReference type="NCBI Taxonomy" id="688913"/>
    <lineage>
        <taxon>Bacteria</taxon>
        <taxon>Pseudomonadati</taxon>
        <taxon>Bacteroidota</taxon>
        <taxon>Cytophagia</taxon>
        <taxon>Cytophagales</taxon>
        <taxon>Fulvivirgaceae</taxon>
        <taxon>Ohtaekwangia</taxon>
    </lineage>
</organism>
<name>A0ABW3K7B5_9BACT</name>
<dbReference type="EMBL" id="JBHTKA010000007">
    <property type="protein sequence ID" value="MFD1001321.1"/>
    <property type="molecule type" value="Genomic_DNA"/>
</dbReference>
<keyword evidence="1" id="KW-0472">Membrane</keyword>
<proteinExistence type="predicted"/>
<protein>
    <submittedName>
        <fullName evidence="2">Type II secretion system protein</fullName>
    </submittedName>
</protein>
<gene>
    <name evidence="2" type="ORF">ACFQ21_18470</name>
</gene>
<keyword evidence="1" id="KW-0812">Transmembrane</keyword>
<evidence type="ECO:0000313" key="2">
    <source>
        <dbReference type="EMBL" id="MFD1001321.1"/>
    </source>
</evidence>
<dbReference type="RefSeq" id="WP_377580904.1">
    <property type="nucleotide sequence ID" value="NZ_JBHTKA010000007.1"/>
</dbReference>
<comment type="caution">
    <text evidence="2">The sequence shown here is derived from an EMBL/GenBank/DDBJ whole genome shotgun (WGS) entry which is preliminary data.</text>
</comment>
<accession>A0ABW3K7B5</accession>
<evidence type="ECO:0000313" key="3">
    <source>
        <dbReference type="Proteomes" id="UP001597112"/>
    </source>
</evidence>
<keyword evidence="1" id="KW-1133">Transmembrane helix</keyword>
<evidence type="ECO:0000256" key="1">
    <source>
        <dbReference type="SAM" id="Phobius"/>
    </source>
</evidence>
<keyword evidence="3" id="KW-1185">Reference proteome</keyword>